<dbReference type="PANTHER" id="PTHR43827:SF3">
    <property type="entry name" value="NADP-DEPENDENT OXIDOREDUCTASE DOMAIN-CONTAINING PROTEIN"/>
    <property type="match status" value="1"/>
</dbReference>
<dbReference type="RefSeq" id="WP_148136157.1">
    <property type="nucleotide sequence ID" value="NZ_CP017634.1"/>
</dbReference>
<dbReference type="InterPro" id="IPR023210">
    <property type="entry name" value="NADP_OxRdtase_dom"/>
</dbReference>
<dbReference type="PROSITE" id="PS00063">
    <property type="entry name" value="ALDOKETO_REDUCTASE_3"/>
    <property type="match status" value="1"/>
</dbReference>
<reference evidence="8 9" key="1">
    <citation type="submission" date="2016-10" db="EMBL/GenBank/DDBJ databases">
        <title>Complete Genome Sequence of Peptococcaceae strain DCMF.</title>
        <authorList>
            <person name="Edwards R.J."/>
            <person name="Holland S.I."/>
            <person name="Deshpande N.P."/>
            <person name="Wong Y.K."/>
            <person name="Ertan H."/>
            <person name="Manefield M."/>
            <person name="Russell T.L."/>
            <person name="Lee M.J."/>
        </authorList>
    </citation>
    <scope>NUCLEOTIDE SEQUENCE [LARGE SCALE GENOMIC DNA]</scope>
    <source>
        <strain evidence="8 9">DCMF</strain>
    </source>
</reference>
<dbReference type="SUPFAM" id="SSF51430">
    <property type="entry name" value="NAD(P)-linked oxidoreductase"/>
    <property type="match status" value="1"/>
</dbReference>
<feature type="site" description="Lowers pKa of active site Tyr" evidence="6">
    <location>
        <position position="77"/>
    </location>
</feature>
<evidence type="ECO:0000313" key="8">
    <source>
        <dbReference type="EMBL" id="ATW26831.1"/>
    </source>
</evidence>
<accession>A0A3G1KWL7</accession>
<evidence type="ECO:0000256" key="1">
    <source>
        <dbReference type="ARBA" id="ARBA00007905"/>
    </source>
</evidence>
<evidence type="ECO:0000256" key="2">
    <source>
        <dbReference type="ARBA" id="ARBA00022857"/>
    </source>
</evidence>
<dbReference type="InterPro" id="IPR020471">
    <property type="entry name" value="AKR"/>
</dbReference>
<dbReference type="EMBL" id="CP017634">
    <property type="protein sequence ID" value="ATW26831.1"/>
    <property type="molecule type" value="Genomic_DNA"/>
</dbReference>
<dbReference type="FunFam" id="3.20.20.100:FF:000015">
    <property type="entry name" value="Oxidoreductase, aldo/keto reductase family"/>
    <property type="match status" value="1"/>
</dbReference>
<sequence length="276" mass="31349">MDIHTSKKLNNGVAIPFFGLGVFQSKAGDETAHAVRWAIEAGYRHIDTAAIYQNEESVRRGIVESGVPREQIFLTTKLWNGDMRKGRQREAFENSLKLLGTDYVDLYLIHWPVPGKYKKSWKVLEELYHSGRVRAIGVSNFHQHHLDDLLADAKVLPAVNQVECHPRLSQEPLMAYCQKLNIAFEAWSPLGGTGGDLLQDERLKKIGAKYHKTPAQVVLRWDLQRGMITIPKSVHQDRIIANTDIYDFELTPEDMAAINGMNENRRVGADPDNFDF</sequence>
<dbReference type="PANTHER" id="PTHR43827">
    <property type="entry name" value="2,5-DIKETO-D-GLUCONIC ACID REDUCTASE"/>
    <property type="match status" value="1"/>
</dbReference>
<dbReference type="OrthoDB" id="9804790at2"/>
<protein>
    <submittedName>
        <fullName evidence="8">Glyoxal reductase</fullName>
    </submittedName>
</protein>
<evidence type="ECO:0000256" key="6">
    <source>
        <dbReference type="PIRSR" id="PIRSR000097-3"/>
    </source>
</evidence>
<name>A0A3G1KWL7_FORW1</name>
<evidence type="ECO:0000256" key="3">
    <source>
        <dbReference type="ARBA" id="ARBA00023002"/>
    </source>
</evidence>
<evidence type="ECO:0000259" key="7">
    <source>
        <dbReference type="Pfam" id="PF00248"/>
    </source>
</evidence>
<dbReference type="PRINTS" id="PR00069">
    <property type="entry name" value="ALDKETRDTASE"/>
</dbReference>
<evidence type="ECO:0000256" key="5">
    <source>
        <dbReference type="PIRSR" id="PIRSR000097-2"/>
    </source>
</evidence>
<dbReference type="Gene3D" id="3.20.20.100">
    <property type="entry name" value="NADP-dependent oxidoreductase domain"/>
    <property type="match status" value="1"/>
</dbReference>
<evidence type="ECO:0000256" key="4">
    <source>
        <dbReference type="PIRSR" id="PIRSR000097-1"/>
    </source>
</evidence>
<dbReference type="AlphaFoldDB" id="A0A3G1KWL7"/>
<dbReference type="PIRSF" id="PIRSF000097">
    <property type="entry name" value="AKR"/>
    <property type="match status" value="1"/>
</dbReference>
<gene>
    <name evidence="8" type="ORF">DCMF_20545</name>
</gene>
<dbReference type="Proteomes" id="UP000323521">
    <property type="component" value="Chromosome"/>
</dbReference>
<dbReference type="Pfam" id="PF00248">
    <property type="entry name" value="Aldo_ket_red"/>
    <property type="match status" value="1"/>
</dbReference>
<keyword evidence="9" id="KW-1185">Reference proteome</keyword>
<dbReference type="InterPro" id="IPR036812">
    <property type="entry name" value="NAD(P)_OxRdtase_dom_sf"/>
</dbReference>
<evidence type="ECO:0000313" key="9">
    <source>
        <dbReference type="Proteomes" id="UP000323521"/>
    </source>
</evidence>
<dbReference type="PROSITE" id="PS00062">
    <property type="entry name" value="ALDOKETO_REDUCTASE_2"/>
    <property type="match status" value="1"/>
</dbReference>
<dbReference type="GO" id="GO:0016616">
    <property type="term" value="F:oxidoreductase activity, acting on the CH-OH group of donors, NAD or NADP as acceptor"/>
    <property type="evidence" value="ECO:0007669"/>
    <property type="project" value="UniProtKB-ARBA"/>
</dbReference>
<dbReference type="KEGG" id="fwa:DCMF_20545"/>
<dbReference type="InterPro" id="IPR018170">
    <property type="entry name" value="Aldo/ket_reductase_CS"/>
</dbReference>
<keyword evidence="2" id="KW-0521">NADP</keyword>
<feature type="active site" description="Proton donor" evidence="4">
    <location>
        <position position="52"/>
    </location>
</feature>
<proteinExistence type="inferred from homology"/>
<comment type="similarity">
    <text evidence="1">Belongs to the aldo/keto reductase family.</text>
</comment>
<organism evidence="8 9">
    <name type="scientific">Formimonas warabiya</name>
    <dbReference type="NCBI Taxonomy" id="1761012"/>
    <lineage>
        <taxon>Bacteria</taxon>
        <taxon>Bacillati</taxon>
        <taxon>Bacillota</taxon>
        <taxon>Clostridia</taxon>
        <taxon>Eubacteriales</taxon>
        <taxon>Peptococcaceae</taxon>
        <taxon>Candidatus Formimonas</taxon>
    </lineage>
</organism>
<keyword evidence="3" id="KW-0560">Oxidoreductase</keyword>
<feature type="binding site" evidence="5">
    <location>
        <position position="110"/>
    </location>
    <ligand>
        <name>substrate</name>
    </ligand>
</feature>
<feature type="domain" description="NADP-dependent oxidoreductase" evidence="7">
    <location>
        <begin position="27"/>
        <end position="262"/>
    </location>
</feature>